<dbReference type="InterPro" id="IPR029039">
    <property type="entry name" value="Flavoprotein-like_sf"/>
</dbReference>
<dbReference type="InterPro" id="IPR005025">
    <property type="entry name" value="FMN_Rdtase-like_dom"/>
</dbReference>
<dbReference type="GO" id="GO:0005829">
    <property type="term" value="C:cytosol"/>
    <property type="evidence" value="ECO:0007669"/>
    <property type="project" value="TreeGrafter"/>
</dbReference>
<protein>
    <submittedName>
        <fullName evidence="3">NAD(P)H-dependent oxidoreductase</fullName>
    </submittedName>
</protein>
<dbReference type="GO" id="GO:0010181">
    <property type="term" value="F:FMN binding"/>
    <property type="evidence" value="ECO:0007669"/>
    <property type="project" value="TreeGrafter"/>
</dbReference>
<dbReference type="EMBL" id="QUBQ01000002">
    <property type="protein sequence ID" value="REK75077.1"/>
    <property type="molecule type" value="Genomic_DNA"/>
</dbReference>
<dbReference type="Gene3D" id="3.40.50.360">
    <property type="match status" value="1"/>
</dbReference>
<dbReference type="SUPFAM" id="SSF52218">
    <property type="entry name" value="Flavoproteins"/>
    <property type="match status" value="1"/>
</dbReference>
<accession>A0A371PGK7</accession>
<dbReference type="Pfam" id="PF03358">
    <property type="entry name" value="FMN_red"/>
    <property type="match status" value="1"/>
</dbReference>
<dbReference type="RefSeq" id="WP_116046923.1">
    <property type="nucleotide sequence ID" value="NZ_QUBQ01000002.1"/>
</dbReference>
<feature type="domain" description="NADPH-dependent FMN reductase-like" evidence="2">
    <location>
        <begin position="4"/>
        <end position="146"/>
    </location>
</feature>
<reference evidence="3 4" key="1">
    <citation type="submission" date="2018-08" db="EMBL/GenBank/DDBJ databases">
        <title>Paenibacillus sp. M4BSY-1, whole genome shotgun sequence.</title>
        <authorList>
            <person name="Tuo L."/>
        </authorList>
    </citation>
    <scope>NUCLEOTIDE SEQUENCE [LARGE SCALE GENOMIC DNA]</scope>
    <source>
        <strain evidence="3 4">M4BSY-1</strain>
    </source>
</reference>
<organism evidence="3 4">
    <name type="scientific">Paenibacillus paeoniae</name>
    <dbReference type="NCBI Taxonomy" id="2292705"/>
    <lineage>
        <taxon>Bacteria</taxon>
        <taxon>Bacillati</taxon>
        <taxon>Bacillota</taxon>
        <taxon>Bacilli</taxon>
        <taxon>Bacillales</taxon>
        <taxon>Paenibacillaceae</taxon>
        <taxon>Paenibacillus</taxon>
    </lineage>
</organism>
<dbReference type="Proteomes" id="UP000261905">
    <property type="component" value="Unassembled WGS sequence"/>
</dbReference>
<evidence type="ECO:0000259" key="2">
    <source>
        <dbReference type="Pfam" id="PF03358"/>
    </source>
</evidence>
<comment type="caution">
    <text evidence="3">The sequence shown here is derived from an EMBL/GenBank/DDBJ whole genome shotgun (WGS) entry which is preliminary data.</text>
</comment>
<dbReference type="PANTHER" id="PTHR30543">
    <property type="entry name" value="CHROMATE REDUCTASE"/>
    <property type="match status" value="1"/>
</dbReference>
<comment type="similarity">
    <text evidence="1">Belongs to the azoreductase type 2 family.</text>
</comment>
<evidence type="ECO:0000313" key="4">
    <source>
        <dbReference type="Proteomes" id="UP000261905"/>
    </source>
</evidence>
<dbReference type="GO" id="GO:0016491">
    <property type="term" value="F:oxidoreductase activity"/>
    <property type="evidence" value="ECO:0007669"/>
    <property type="project" value="InterPro"/>
</dbReference>
<keyword evidence="4" id="KW-1185">Reference proteome</keyword>
<dbReference type="AlphaFoldDB" id="A0A371PGK7"/>
<proteinExistence type="inferred from homology"/>
<evidence type="ECO:0000256" key="1">
    <source>
        <dbReference type="ARBA" id="ARBA00009428"/>
    </source>
</evidence>
<gene>
    <name evidence="3" type="ORF">DX130_15700</name>
</gene>
<sequence length="180" mass="19229">MSKNVLFISGSPRAGANTKAVVNVVYRLLRDKQGNSQLLDLHRHVLPLFNGDPAQQELDTVVQLRKLAKEADAFFIVTPEYHNGISGALKNALDFLNSDYFQGKPVAIAAAAGGGKGGINALNNLRLVLRGVQANVLSTQYVADPNQIDQHGIFIDEAGVQALQALVLDLASALKTEASV</sequence>
<dbReference type="InterPro" id="IPR050712">
    <property type="entry name" value="NAD(P)H-dep_reductase"/>
</dbReference>
<dbReference type="PANTHER" id="PTHR30543:SF21">
    <property type="entry name" value="NAD(P)H-DEPENDENT FMN REDUCTASE LOT6"/>
    <property type="match status" value="1"/>
</dbReference>
<dbReference type="OrthoDB" id="9812295at2"/>
<evidence type="ECO:0000313" key="3">
    <source>
        <dbReference type="EMBL" id="REK75077.1"/>
    </source>
</evidence>
<name>A0A371PGK7_9BACL</name>